<gene>
    <name evidence="1" type="ORF">D6C83_09512</name>
</gene>
<protein>
    <submittedName>
        <fullName evidence="1">Uncharacterized protein</fullName>
    </submittedName>
</protein>
<organism evidence="1 2">
    <name type="scientific">Aureobasidium pullulans</name>
    <name type="common">Black yeast</name>
    <name type="synonym">Pullularia pullulans</name>
    <dbReference type="NCBI Taxonomy" id="5580"/>
    <lineage>
        <taxon>Eukaryota</taxon>
        <taxon>Fungi</taxon>
        <taxon>Dikarya</taxon>
        <taxon>Ascomycota</taxon>
        <taxon>Pezizomycotina</taxon>
        <taxon>Dothideomycetes</taxon>
        <taxon>Dothideomycetidae</taxon>
        <taxon>Dothideales</taxon>
        <taxon>Saccotheciaceae</taxon>
        <taxon>Aureobasidium</taxon>
    </lineage>
</organism>
<evidence type="ECO:0000313" key="1">
    <source>
        <dbReference type="EMBL" id="THZ82180.1"/>
    </source>
</evidence>
<sequence length="80" mass="8684">MLLVVFLEMTDPAPTPTLAPAQMSSAPLLSTTISSFRSTTSQETHTRIAFSSKMATSLSKILTTTDESQEPRSLVHTQKT</sequence>
<accession>A0A4S9XRF6</accession>
<comment type="caution">
    <text evidence="1">The sequence shown here is derived from an EMBL/GenBank/DDBJ whole genome shotgun (WGS) entry which is preliminary data.</text>
</comment>
<dbReference type="Proteomes" id="UP000304947">
    <property type="component" value="Unassembled WGS sequence"/>
</dbReference>
<dbReference type="AlphaFoldDB" id="A0A4S9XRF6"/>
<name>A0A4S9XRF6_AURPU</name>
<dbReference type="EMBL" id="QZBU01006632">
    <property type="protein sequence ID" value="THZ82180.1"/>
    <property type="molecule type" value="Genomic_DNA"/>
</dbReference>
<reference evidence="1 2" key="1">
    <citation type="submission" date="2018-10" db="EMBL/GenBank/DDBJ databases">
        <title>Fifty Aureobasidium pullulans genomes reveal a recombining polyextremotolerant generalist.</title>
        <authorList>
            <person name="Gostincar C."/>
            <person name="Turk M."/>
            <person name="Zajc J."/>
            <person name="Gunde-Cimerman N."/>
        </authorList>
    </citation>
    <scope>NUCLEOTIDE SEQUENCE [LARGE SCALE GENOMIC DNA]</scope>
    <source>
        <strain evidence="1 2">EXF-3380</strain>
    </source>
</reference>
<evidence type="ECO:0000313" key="2">
    <source>
        <dbReference type="Proteomes" id="UP000304947"/>
    </source>
</evidence>
<proteinExistence type="predicted"/>